<reference evidence="1" key="1">
    <citation type="submission" date="2023-07" db="EMBL/GenBank/DDBJ databases">
        <title>Sorghum-associated microbial communities from plants grown in Nebraska, USA.</title>
        <authorList>
            <person name="Schachtman D."/>
        </authorList>
    </citation>
    <scope>NUCLEOTIDE SEQUENCE</scope>
    <source>
        <strain evidence="1">DS1061</strain>
    </source>
</reference>
<dbReference type="RefSeq" id="WP_392396271.1">
    <property type="nucleotide sequence ID" value="NZ_JAURTK010000028.1"/>
</dbReference>
<name>A0AB73IUL3_9BURK</name>
<protein>
    <submittedName>
        <fullName evidence="1">Uncharacterized protein</fullName>
    </submittedName>
</protein>
<sequence>MNQVFGLPQPITGAETVTIRQTQNGQSALCTMPLSSLLSIITLSALTSQLPTTRPSTSGVVWNNGGVVSIS</sequence>
<evidence type="ECO:0000313" key="1">
    <source>
        <dbReference type="EMBL" id="MDP9651722.1"/>
    </source>
</evidence>
<dbReference type="AlphaFoldDB" id="A0AB73IUL3"/>
<gene>
    <name evidence="1" type="ORF">J2793_007197</name>
</gene>
<dbReference type="Proteomes" id="UP001229486">
    <property type="component" value="Unassembled WGS sequence"/>
</dbReference>
<accession>A0AB73IUL3</accession>
<proteinExistence type="predicted"/>
<dbReference type="EMBL" id="JAURTK010000028">
    <property type="protein sequence ID" value="MDP9651722.1"/>
    <property type="molecule type" value="Genomic_DNA"/>
</dbReference>
<comment type="caution">
    <text evidence="1">The sequence shown here is derived from an EMBL/GenBank/DDBJ whole genome shotgun (WGS) entry which is preliminary data.</text>
</comment>
<evidence type="ECO:0000313" key="2">
    <source>
        <dbReference type="Proteomes" id="UP001229486"/>
    </source>
</evidence>
<organism evidence="1 2">
    <name type="scientific">Paraburkholderia caledonica</name>
    <dbReference type="NCBI Taxonomy" id="134536"/>
    <lineage>
        <taxon>Bacteria</taxon>
        <taxon>Pseudomonadati</taxon>
        <taxon>Pseudomonadota</taxon>
        <taxon>Betaproteobacteria</taxon>
        <taxon>Burkholderiales</taxon>
        <taxon>Burkholderiaceae</taxon>
        <taxon>Paraburkholderia</taxon>
    </lineage>
</organism>